<comment type="subunit">
    <text evidence="7">Self-associates. Interacts with BBS9; the interaction mediates the association of LZTL1 with the BBsome complex and regulates BBSome ciliary trafficking.</text>
</comment>
<comment type="subcellular location">
    <subcellularLocation>
        <location evidence="1">Cytoplasm</location>
    </subcellularLocation>
</comment>
<evidence type="ECO:0000313" key="10">
    <source>
        <dbReference type="Proteomes" id="UP000751190"/>
    </source>
</evidence>
<sequence length="338" mass="35664">MAFGSSDLAESGQQHVREYLAFLRRKREAIVSEVAAEFKELKETRLLDETYTIDEVGTLLDGLLDAVRASLRRELVEVSHSAALLLVQVLEQLDAPGAPGTASIDLDIPRTEDGDLLRAMATFENDAASGGRAALAVRAHVGKPIARALPTIGGTARDLDSAKESAAVSAERAMKLQAQLTAVLKDKSALGEQLEAERRKREDADAKLAEARAKAGGSATAHGGAAAMADEMRSKLLAATKERDSARAELAALREKGTAVAAGPAITAELERARQEASELAAKLHASEAALNGRLETSAPFKNVRTMLAKKNALVKTLRDQLEAAGISTGDIDAAAED</sequence>
<dbReference type="InterPro" id="IPR026157">
    <property type="entry name" value="LZTFL1"/>
</dbReference>
<evidence type="ECO:0000313" key="9">
    <source>
        <dbReference type="EMBL" id="KAG8464476.1"/>
    </source>
</evidence>
<protein>
    <recommendedName>
        <fullName evidence="3">Leucine zipper transcription factor-like protein 1</fullName>
    </recommendedName>
</protein>
<feature type="coiled-coil region" evidence="8">
    <location>
        <begin position="187"/>
        <end position="290"/>
    </location>
</feature>
<reference evidence="9" key="1">
    <citation type="submission" date="2021-05" db="EMBL/GenBank/DDBJ databases">
        <title>The genome of the haptophyte Pavlova lutheri (Diacronema luteri, Pavlovales) - a model for lipid biosynthesis in eukaryotic algae.</title>
        <authorList>
            <person name="Hulatt C.J."/>
            <person name="Posewitz M.C."/>
        </authorList>
    </citation>
    <scope>NUCLEOTIDE SEQUENCE</scope>
    <source>
        <strain evidence="9">NIVA-4/92</strain>
    </source>
</reference>
<keyword evidence="10" id="KW-1185">Reference proteome</keyword>
<dbReference type="AlphaFoldDB" id="A0A8J5XG13"/>
<organism evidence="9 10">
    <name type="scientific">Diacronema lutheri</name>
    <name type="common">Unicellular marine alga</name>
    <name type="synonym">Monochrysis lutheri</name>
    <dbReference type="NCBI Taxonomy" id="2081491"/>
    <lineage>
        <taxon>Eukaryota</taxon>
        <taxon>Haptista</taxon>
        <taxon>Haptophyta</taxon>
        <taxon>Pavlovophyceae</taxon>
        <taxon>Pavlovales</taxon>
        <taxon>Pavlovaceae</taxon>
        <taxon>Diacronema</taxon>
    </lineage>
</organism>
<name>A0A8J5XG13_DIALT</name>
<evidence type="ECO:0000256" key="2">
    <source>
        <dbReference type="ARBA" id="ARBA00008868"/>
    </source>
</evidence>
<evidence type="ECO:0000256" key="8">
    <source>
        <dbReference type="SAM" id="Coils"/>
    </source>
</evidence>
<dbReference type="EMBL" id="JAGTXO010000013">
    <property type="protein sequence ID" value="KAG8464476.1"/>
    <property type="molecule type" value="Genomic_DNA"/>
</dbReference>
<dbReference type="OrthoDB" id="313412at2759"/>
<comment type="function">
    <text evidence="6">Regulates ciliary localization of the BBSome complex. Together with the BBSome complex, controls SMO ciliary trafficking and contributes to the sonic hedgehog (SHH) pathway regulation. May play a role in neurite outgrowth. May have tumor suppressor function.</text>
</comment>
<evidence type="ECO:0000256" key="4">
    <source>
        <dbReference type="ARBA" id="ARBA00022490"/>
    </source>
</evidence>
<dbReference type="PANTHER" id="PTHR21635:SF0">
    <property type="entry name" value="LEUCINE ZIPPER TRANSCRIPTION FACTOR-LIKE PROTEIN 1"/>
    <property type="match status" value="1"/>
</dbReference>
<keyword evidence="5 8" id="KW-0175">Coiled coil</keyword>
<proteinExistence type="inferred from homology"/>
<dbReference type="OMA" id="EKHANMA"/>
<evidence type="ECO:0000256" key="5">
    <source>
        <dbReference type="ARBA" id="ARBA00023054"/>
    </source>
</evidence>
<gene>
    <name evidence="9" type="ORF">KFE25_003539</name>
</gene>
<keyword evidence="4" id="KW-0963">Cytoplasm</keyword>
<dbReference type="PANTHER" id="PTHR21635">
    <property type="entry name" value="LEUCINE ZIPPER TRANSCRIPTION FACTOR LIKE"/>
    <property type="match status" value="1"/>
</dbReference>
<dbReference type="Pfam" id="PF15294">
    <property type="entry name" value="Leu_zip"/>
    <property type="match status" value="1"/>
</dbReference>
<evidence type="ECO:0000256" key="7">
    <source>
        <dbReference type="ARBA" id="ARBA00026004"/>
    </source>
</evidence>
<evidence type="ECO:0000256" key="1">
    <source>
        <dbReference type="ARBA" id="ARBA00004496"/>
    </source>
</evidence>
<dbReference type="GO" id="GO:1903565">
    <property type="term" value="P:negative regulation of protein localization to cilium"/>
    <property type="evidence" value="ECO:0007669"/>
    <property type="project" value="TreeGrafter"/>
</dbReference>
<dbReference type="GO" id="GO:0005737">
    <property type="term" value="C:cytoplasm"/>
    <property type="evidence" value="ECO:0007669"/>
    <property type="project" value="UniProtKB-SubCell"/>
</dbReference>
<evidence type="ECO:0000256" key="3">
    <source>
        <dbReference type="ARBA" id="ARBA00018920"/>
    </source>
</evidence>
<accession>A0A8J5XG13</accession>
<dbReference type="Proteomes" id="UP000751190">
    <property type="component" value="Unassembled WGS sequence"/>
</dbReference>
<comment type="similarity">
    <text evidence="2">Belongs to the LZTFL1 family.</text>
</comment>
<evidence type="ECO:0000256" key="6">
    <source>
        <dbReference type="ARBA" id="ARBA00024898"/>
    </source>
</evidence>
<comment type="caution">
    <text evidence="9">The sequence shown here is derived from an EMBL/GenBank/DDBJ whole genome shotgun (WGS) entry which is preliminary data.</text>
</comment>